<dbReference type="Proteomes" id="UP001164250">
    <property type="component" value="Chromosome 9"/>
</dbReference>
<keyword evidence="2" id="KW-1185">Reference proteome</keyword>
<reference evidence="2" key="1">
    <citation type="journal article" date="2023" name="G3 (Bethesda)">
        <title>Genome assembly and association tests identify interacting loci associated with vigor, precocity, and sex in interspecific pistachio rootstocks.</title>
        <authorList>
            <person name="Palmer W."/>
            <person name="Jacygrad E."/>
            <person name="Sagayaradj S."/>
            <person name="Cavanaugh K."/>
            <person name="Han R."/>
            <person name="Bertier L."/>
            <person name="Beede B."/>
            <person name="Kafkas S."/>
            <person name="Golino D."/>
            <person name="Preece J."/>
            <person name="Michelmore R."/>
        </authorList>
    </citation>
    <scope>NUCLEOTIDE SEQUENCE [LARGE SCALE GENOMIC DNA]</scope>
</reference>
<comment type="caution">
    <text evidence="1">The sequence shown here is derived from an EMBL/GenBank/DDBJ whole genome shotgun (WGS) entry which is preliminary data.</text>
</comment>
<sequence length="271" mass="29603">MVSEPSVANAFINPMAASADSSSSSAAFHLPSQVISIKLDGTNFFAWSAQLLPLFRSYGLMGIVDGSEPSPQFSSTENKARALDAFVRSPFIVQCIVWCLHMIAKVLGCILCVVFPELAQENGAFSEDILRIAFSTTEDGFLTLVHRTRTSNKIVAEQLTRDHSPFVEVRQELKSLHPDDSDIVVLQHGVCVQGVLQVSRTIGVAYFKRPEFLVLLHSSTVYHSVDHHLLGNGIFLPELSIRGRFIDTVGPSNSNIPLVPGPLSEISNLVT</sequence>
<proteinExistence type="predicted"/>
<name>A0ACC1ARA7_9ROSI</name>
<accession>A0ACC1ARA7</accession>
<protein>
    <submittedName>
        <fullName evidence="1">Uncharacterized protein</fullName>
    </submittedName>
</protein>
<dbReference type="EMBL" id="CM047905">
    <property type="protein sequence ID" value="KAJ0089178.1"/>
    <property type="molecule type" value="Genomic_DNA"/>
</dbReference>
<evidence type="ECO:0000313" key="1">
    <source>
        <dbReference type="EMBL" id="KAJ0089178.1"/>
    </source>
</evidence>
<evidence type="ECO:0000313" key="2">
    <source>
        <dbReference type="Proteomes" id="UP001164250"/>
    </source>
</evidence>
<organism evidence="1 2">
    <name type="scientific">Pistacia atlantica</name>
    <dbReference type="NCBI Taxonomy" id="434234"/>
    <lineage>
        <taxon>Eukaryota</taxon>
        <taxon>Viridiplantae</taxon>
        <taxon>Streptophyta</taxon>
        <taxon>Embryophyta</taxon>
        <taxon>Tracheophyta</taxon>
        <taxon>Spermatophyta</taxon>
        <taxon>Magnoliopsida</taxon>
        <taxon>eudicotyledons</taxon>
        <taxon>Gunneridae</taxon>
        <taxon>Pentapetalae</taxon>
        <taxon>rosids</taxon>
        <taxon>malvids</taxon>
        <taxon>Sapindales</taxon>
        <taxon>Anacardiaceae</taxon>
        <taxon>Pistacia</taxon>
    </lineage>
</organism>
<gene>
    <name evidence="1" type="ORF">Patl1_32964</name>
</gene>